<protein>
    <submittedName>
        <fullName evidence="9">Uncharacterized protein</fullName>
    </submittedName>
</protein>
<dbReference type="HOGENOM" id="CLU_413564_0_0_1"/>
<dbReference type="GO" id="GO:0046872">
    <property type="term" value="F:metal ion binding"/>
    <property type="evidence" value="ECO:0007669"/>
    <property type="project" value="UniProtKB-KW"/>
</dbReference>
<reference evidence="9 10" key="1">
    <citation type="journal article" date="2007" name="Proc. Natl. Acad. Sci. U.S.A.">
        <title>The tiny eukaryote Ostreococcus provides genomic insights into the paradox of plankton speciation.</title>
        <authorList>
            <person name="Palenik B."/>
            <person name="Grimwood J."/>
            <person name="Aerts A."/>
            <person name="Rouze P."/>
            <person name="Salamov A."/>
            <person name="Putnam N."/>
            <person name="Dupont C."/>
            <person name="Jorgensen R."/>
            <person name="Derelle E."/>
            <person name="Rombauts S."/>
            <person name="Zhou K."/>
            <person name="Otillar R."/>
            <person name="Merchant S.S."/>
            <person name="Podell S."/>
            <person name="Gaasterland T."/>
            <person name="Napoli C."/>
            <person name="Gendler K."/>
            <person name="Manuell A."/>
            <person name="Tai V."/>
            <person name="Vallon O."/>
            <person name="Piganeau G."/>
            <person name="Jancek S."/>
            <person name="Heijde M."/>
            <person name="Jabbari K."/>
            <person name="Bowler C."/>
            <person name="Lohr M."/>
            <person name="Robbens S."/>
            <person name="Werner G."/>
            <person name="Dubchak I."/>
            <person name="Pazour G.J."/>
            <person name="Ren Q."/>
            <person name="Paulsen I."/>
            <person name="Delwiche C."/>
            <person name="Schmutz J."/>
            <person name="Rokhsar D."/>
            <person name="Van de Peer Y."/>
            <person name="Moreau H."/>
            <person name="Grigoriev I.V."/>
        </authorList>
    </citation>
    <scope>NUCLEOTIDE SEQUENCE [LARGE SCALE GENOMIC DNA]</scope>
    <source>
        <strain evidence="9 10">CCE9901</strain>
    </source>
</reference>
<dbReference type="InterPro" id="IPR015324">
    <property type="entry name" value="Ribosomal_Rsm22-like"/>
</dbReference>
<dbReference type="GO" id="GO:0006412">
    <property type="term" value="P:translation"/>
    <property type="evidence" value="ECO:0007669"/>
    <property type="project" value="InterPro"/>
</dbReference>
<dbReference type="Gene3D" id="3.40.50.150">
    <property type="entry name" value="Vaccinia Virus protein VP39"/>
    <property type="match status" value="1"/>
</dbReference>
<keyword evidence="6" id="KW-0496">Mitochondrion</keyword>
<comment type="function">
    <text evidence="7">Mitochondrial ribosome (mitoribosome) assembly factor. Binds at the interface of the head and body domains of the mitochondrial small ribosomal subunit (mt-SSU), occluding the mRNA channel and preventing compaction of the head domain towards the body. Probable inactive methyltransferase: retains the characteristic folding and ability to bind S-adenosyl-L-methionine, but it probably lost its methyltransferase activity.</text>
</comment>
<dbReference type="EMBL" id="CP000589">
    <property type="protein sequence ID" value="ABO97767.1"/>
    <property type="molecule type" value="Genomic_DNA"/>
</dbReference>
<dbReference type="STRING" id="436017.A4S254"/>
<organism evidence="9 10">
    <name type="scientific">Ostreococcus lucimarinus (strain CCE9901)</name>
    <dbReference type="NCBI Taxonomy" id="436017"/>
    <lineage>
        <taxon>Eukaryota</taxon>
        <taxon>Viridiplantae</taxon>
        <taxon>Chlorophyta</taxon>
        <taxon>Mamiellophyceae</taxon>
        <taxon>Mamiellales</taxon>
        <taxon>Bathycoccaceae</taxon>
        <taxon>Ostreococcus</taxon>
    </lineage>
</organism>
<dbReference type="GO" id="GO:0003735">
    <property type="term" value="F:structural constituent of ribosome"/>
    <property type="evidence" value="ECO:0007669"/>
    <property type="project" value="TreeGrafter"/>
</dbReference>
<evidence type="ECO:0000256" key="7">
    <source>
        <dbReference type="ARBA" id="ARBA00045681"/>
    </source>
</evidence>
<dbReference type="RefSeq" id="XP_001419474.1">
    <property type="nucleotide sequence ID" value="XM_001419437.1"/>
</dbReference>
<dbReference type="Proteomes" id="UP000001568">
    <property type="component" value="Chromosome 9"/>
</dbReference>
<keyword evidence="3" id="KW-0809">Transit peptide</keyword>
<dbReference type="GO" id="GO:0005763">
    <property type="term" value="C:mitochondrial small ribosomal subunit"/>
    <property type="evidence" value="ECO:0007669"/>
    <property type="project" value="TreeGrafter"/>
</dbReference>
<dbReference type="GeneID" id="5003626"/>
<accession>A4S254</accession>
<dbReference type="InterPro" id="IPR029063">
    <property type="entry name" value="SAM-dependent_MTases_sf"/>
</dbReference>
<sequence length="664" mass="74547">MTSYDAVTEEALRRAVRDAFGGERGVRVGRRVSRRFDALREALKRSSGGRVVNALETSAGELDAKQLDGRSASEVGATRGLEGGALASWDDDIEWGARLSKRKLRRVESPVDVERAGEKSSVEVKYDELDAAVYAVMRSPMTMGALKRILYETRDRLGTSFKPRSVLDFGSGPVPTTLFAVRAVFGDDVGTHGGRDTDVKVAFVDSNPGMMRFARRVTGYAKNIEQERRTTAALERASTTSEDKIGVSEELSDVLDDVDASVTRVLDFSDFEAVEDERHGFRPASALRLKTPHPWHESEGIRTSASLRGANRRGGFDVVVSSYALGEIPDNHVVNARGREVRNQRQLDVTIRQLWDKVAPGGILVLAEPGTPRGSLLIRRARAMLLDVARRDMEQDARRLDFEPSEDAVEAYVVAPCQHDKACPLKDVNAEDGFSTWCHFPQRTLRSAYVREMKHGARPYQDEKFSYVVLRKMRRSAARRDAERATQAARDALAAQKSATPNDERNGDEEDEEDEDEEYHESLARESFEDWSRVIRQPMKRKGHVVFELCAPSGELERVTVARSHGDLIGRDGYKYARKLRWGDLWPFTHKTVVKPGDQRAFELEASRFESDFLRSLRRDRAARLVASPAPLDPIARDEIEIELDDDELDDELVDLWNSRAGAR</sequence>
<evidence type="ECO:0000256" key="6">
    <source>
        <dbReference type="ARBA" id="ARBA00023128"/>
    </source>
</evidence>
<dbReference type="PANTHER" id="PTHR13184:SF5">
    <property type="entry name" value="METHYLTRANSFERASE-LIKE PROTEIN 17, MITOCHONDRIAL"/>
    <property type="match status" value="1"/>
</dbReference>
<keyword evidence="2" id="KW-0479">Metal-binding</keyword>
<evidence type="ECO:0000256" key="1">
    <source>
        <dbReference type="ARBA" id="ARBA00004173"/>
    </source>
</evidence>
<gene>
    <name evidence="9" type="ORF">OSTLU_33329</name>
</gene>
<evidence type="ECO:0000256" key="5">
    <source>
        <dbReference type="ARBA" id="ARBA00023014"/>
    </source>
</evidence>
<dbReference type="OrthoDB" id="421327at2759"/>
<feature type="compositionally biased region" description="Acidic residues" evidence="8">
    <location>
        <begin position="506"/>
        <end position="519"/>
    </location>
</feature>
<dbReference type="InterPro" id="IPR052571">
    <property type="entry name" value="Mt_RNA_Methyltransferase"/>
</dbReference>
<dbReference type="AlphaFoldDB" id="A4S254"/>
<keyword evidence="4" id="KW-0408">Iron</keyword>
<dbReference type="GO" id="GO:0008168">
    <property type="term" value="F:methyltransferase activity"/>
    <property type="evidence" value="ECO:0007669"/>
    <property type="project" value="InterPro"/>
</dbReference>
<dbReference type="KEGG" id="olu:OSTLU_33329"/>
<dbReference type="Pfam" id="PF09243">
    <property type="entry name" value="Rsm22"/>
    <property type="match status" value="2"/>
</dbReference>
<evidence type="ECO:0000256" key="3">
    <source>
        <dbReference type="ARBA" id="ARBA00022946"/>
    </source>
</evidence>
<evidence type="ECO:0000256" key="4">
    <source>
        <dbReference type="ARBA" id="ARBA00023004"/>
    </source>
</evidence>
<comment type="subcellular location">
    <subcellularLocation>
        <location evidence="1">Mitochondrion</location>
    </subcellularLocation>
</comment>
<dbReference type="PANTHER" id="PTHR13184">
    <property type="entry name" value="37S RIBOSOMAL PROTEIN S22"/>
    <property type="match status" value="1"/>
</dbReference>
<evidence type="ECO:0000313" key="10">
    <source>
        <dbReference type="Proteomes" id="UP000001568"/>
    </source>
</evidence>
<evidence type="ECO:0000256" key="8">
    <source>
        <dbReference type="SAM" id="MobiDB-lite"/>
    </source>
</evidence>
<feature type="region of interest" description="Disordered" evidence="8">
    <location>
        <begin position="479"/>
        <end position="524"/>
    </location>
</feature>
<proteinExistence type="predicted"/>
<dbReference type="Gramene" id="ABO97767">
    <property type="protein sequence ID" value="ABO97767"/>
    <property type="gene ID" value="OSTLU_33329"/>
</dbReference>
<dbReference type="SUPFAM" id="SSF53335">
    <property type="entry name" value="S-adenosyl-L-methionine-dependent methyltransferases"/>
    <property type="match status" value="1"/>
</dbReference>
<name>A4S254_OSTLU</name>
<keyword evidence="10" id="KW-1185">Reference proteome</keyword>
<dbReference type="GO" id="GO:0051536">
    <property type="term" value="F:iron-sulfur cluster binding"/>
    <property type="evidence" value="ECO:0007669"/>
    <property type="project" value="UniProtKB-KW"/>
</dbReference>
<dbReference type="OMA" id="HPWHESE"/>
<keyword evidence="5" id="KW-0411">Iron-sulfur</keyword>
<dbReference type="eggNOG" id="KOG2539">
    <property type="taxonomic scope" value="Eukaryota"/>
</dbReference>
<evidence type="ECO:0000256" key="2">
    <source>
        <dbReference type="ARBA" id="ARBA00022723"/>
    </source>
</evidence>
<evidence type="ECO:0000313" key="9">
    <source>
        <dbReference type="EMBL" id="ABO97767.1"/>
    </source>
</evidence>
<feature type="compositionally biased region" description="Low complexity" evidence="8">
    <location>
        <begin position="485"/>
        <end position="495"/>
    </location>
</feature>